<gene>
    <name evidence="11" type="ORF">MWN34_05665</name>
</gene>
<evidence type="ECO:0000256" key="4">
    <source>
        <dbReference type="ARBA" id="ARBA00022723"/>
    </source>
</evidence>
<keyword evidence="9" id="KW-0732">Signal</keyword>
<feature type="chain" id="PRO_5046269887" description="Pseudoazurin" evidence="9">
    <location>
        <begin position="22"/>
        <end position="152"/>
    </location>
</feature>
<dbReference type="PRINTS" id="PR00155">
    <property type="entry name" value="AMICYANIN"/>
</dbReference>
<proteinExistence type="predicted"/>
<evidence type="ECO:0000259" key="10">
    <source>
        <dbReference type="Pfam" id="PF00127"/>
    </source>
</evidence>
<evidence type="ECO:0000256" key="3">
    <source>
        <dbReference type="ARBA" id="ARBA00022448"/>
    </source>
</evidence>
<feature type="domain" description="Blue (type 1) copper" evidence="10">
    <location>
        <begin position="28"/>
        <end position="114"/>
    </location>
</feature>
<evidence type="ECO:0000256" key="2">
    <source>
        <dbReference type="ARBA" id="ARBA00004418"/>
    </source>
</evidence>
<evidence type="ECO:0000256" key="1">
    <source>
        <dbReference type="ARBA" id="ARBA00001935"/>
    </source>
</evidence>
<keyword evidence="6" id="KW-0249">Electron transport</keyword>
<evidence type="ECO:0000256" key="7">
    <source>
        <dbReference type="ARBA" id="ARBA00023008"/>
    </source>
</evidence>
<evidence type="ECO:0000256" key="5">
    <source>
        <dbReference type="ARBA" id="ARBA00022764"/>
    </source>
</evidence>
<name>A0ABT0D913_9HYPH</name>
<dbReference type="InterPro" id="IPR001235">
    <property type="entry name" value="Copper_blue_Plastocyanin"/>
</dbReference>
<evidence type="ECO:0000313" key="12">
    <source>
        <dbReference type="Proteomes" id="UP001203284"/>
    </source>
</evidence>
<organism evidence="11 12">
    <name type="scientific">Ancylobacter crimeensis</name>
    <dbReference type="NCBI Taxonomy" id="2579147"/>
    <lineage>
        <taxon>Bacteria</taxon>
        <taxon>Pseudomonadati</taxon>
        <taxon>Pseudomonadota</taxon>
        <taxon>Alphaproteobacteria</taxon>
        <taxon>Hyphomicrobiales</taxon>
        <taxon>Xanthobacteraceae</taxon>
        <taxon>Ancylobacter</taxon>
    </lineage>
</organism>
<keyword evidence="7" id="KW-0186">Copper</keyword>
<dbReference type="InterPro" id="IPR012745">
    <property type="entry name" value="Pseudoazurin"/>
</dbReference>
<keyword evidence="5" id="KW-0574">Periplasm</keyword>
<accession>A0ABT0D913</accession>
<feature type="signal peptide" evidence="9">
    <location>
        <begin position="1"/>
        <end position="21"/>
    </location>
</feature>
<dbReference type="Pfam" id="PF00127">
    <property type="entry name" value="Copper-bind"/>
    <property type="match status" value="1"/>
</dbReference>
<dbReference type="CDD" id="cd04218">
    <property type="entry name" value="Pseudoazurin"/>
    <property type="match status" value="1"/>
</dbReference>
<dbReference type="SUPFAM" id="SSF49503">
    <property type="entry name" value="Cupredoxins"/>
    <property type="match status" value="1"/>
</dbReference>
<sequence length="152" mass="16162">MSRLFAISACFALAFTASAGAAEIEVKMLNQTPSGGRMVFEPNFIKANPGDTIHFVATDPSHNAESIEGMIPEGATPWKGEFSKDVTVTVDKAGVYGVRCMPHAGMGMVALIVVGTDWPNLDEAKKVKNPGGAKKRFDALFKQAEDMKAGAQ</sequence>
<dbReference type="InterPro" id="IPR002386">
    <property type="entry name" value="Amicyanin/Pseudoazurin"/>
</dbReference>
<evidence type="ECO:0000256" key="9">
    <source>
        <dbReference type="SAM" id="SignalP"/>
    </source>
</evidence>
<keyword evidence="3" id="KW-0813">Transport</keyword>
<evidence type="ECO:0000256" key="6">
    <source>
        <dbReference type="ARBA" id="ARBA00022982"/>
    </source>
</evidence>
<dbReference type="RefSeq" id="WP_247027432.1">
    <property type="nucleotide sequence ID" value="NZ_JALKCH010000003.1"/>
</dbReference>
<comment type="cofactor">
    <cofactor evidence="1">
        <name>Cu cation</name>
        <dbReference type="ChEBI" id="CHEBI:23378"/>
    </cofactor>
</comment>
<dbReference type="Gene3D" id="2.60.40.420">
    <property type="entry name" value="Cupredoxins - blue copper proteins"/>
    <property type="match status" value="1"/>
</dbReference>
<evidence type="ECO:0000256" key="8">
    <source>
        <dbReference type="NCBIfam" id="TIGR02375"/>
    </source>
</evidence>
<comment type="subcellular location">
    <subcellularLocation>
        <location evidence="2">Periplasm</location>
    </subcellularLocation>
</comment>
<reference evidence="11 12" key="1">
    <citation type="submission" date="2022-04" db="EMBL/GenBank/DDBJ databases">
        <authorList>
            <person name="Grouzdev D.S."/>
            <person name="Pantiukh K.S."/>
            <person name="Krutkina M.S."/>
        </authorList>
    </citation>
    <scope>NUCLEOTIDE SEQUENCE [LARGE SCALE GENOMIC DNA]</scope>
    <source>
        <strain evidence="11 12">6x-1</strain>
    </source>
</reference>
<dbReference type="InterPro" id="IPR008972">
    <property type="entry name" value="Cupredoxin"/>
</dbReference>
<keyword evidence="12" id="KW-1185">Reference proteome</keyword>
<dbReference type="NCBIfam" id="TIGR02375">
    <property type="entry name" value="pseudoazurin"/>
    <property type="match status" value="1"/>
</dbReference>
<dbReference type="Proteomes" id="UP001203284">
    <property type="component" value="Unassembled WGS sequence"/>
</dbReference>
<keyword evidence="4" id="KW-0479">Metal-binding</keyword>
<dbReference type="EMBL" id="JALKCH010000003">
    <property type="protein sequence ID" value="MCK0196399.1"/>
    <property type="molecule type" value="Genomic_DNA"/>
</dbReference>
<dbReference type="PRINTS" id="PR00156">
    <property type="entry name" value="COPPERBLUE"/>
</dbReference>
<evidence type="ECO:0000313" key="11">
    <source>
        <dbReference type="EMBL" id="MCK0196399.1"/>
    </source>
</evidence>
<dbReference type="InterPro" id="IPR000923">
    <property type="entry name" value="BlueCu_1"/>
</dbReference>
<protein>
    <recommendedName>
        <fullName evidence="8">Pseudoazurin</fullName>
    </recommendedName>
</protein>
<comment type="caution">
    <text evidence="11">The sequence shown here is derived from an EMBL/GenBank/DDBJ whole genome shotgun (WGS) entry which is preliminary data.</text>
</comment>